<sequence>MFSCELCGNDALYGYDCPTQVPFISNPDPCYNQNFDNNFPQTSPSFPQQYHCCENYKGPHESFQCQPMNQNYYEPNPSYNSNYSGFDQPPQYSIDHQEDLNQQKISNVHDRWDKIEESQNELLNMVQSFCEMVIQQKQAVNIDQSPPHEMSIQDMDDLKQHYLDEMLSIMSIEINKKKELWQLEQEANLSTYTTEPSRHFNFFYDDNDYEESIVPLNKIISQIPPSIAITRVLPIEDPKDSLSMGDEHLSTIPEKESDEFIKSSVEDLVPIPSESEDISDDECDLPFCDNYSPLDSDDESLPEEDVPDENFKIYSNPLFEFDDEFTSSDVNSLFNEVLEDIESEDSFVSKLDEPILLVTSLSDVNKDECFDPEGDIDEIKACLANDSIPPRIDEADVGNYI</sequence>
<accession>A0ABQ5G4M7</accession>
<evidence type="ECO:0000313" key="1">
    <source>
        <dbReference type="EMBL" id="GJT70539.1"/>
    </source>
</evidence>
<keyword evidence="2" id="KW-1185">Reference proteome</keyword>
<reference evidence="1" key="2">
    <citation type="submission" date="2022-01" db="EMBL/GenBank/DDBJ databases">
        <authorList>
            <person name="Yamashiro T."/>
            <person name="Shiraishi A."/>
            <person name="Satake H."/>
            <person name="Nakayama K."/>
        </authorList>
    </citation>
    <scope>NUCLEOTIDE SEQUENCE</scope>
</reference>
<organism evidence="1 2">
    <name type="scientific">Tanacetum coccineum</name>
    <dbReference type="NCBI Taxonomy" id="301880"/>
    <lineage>
        <taxon>Eukaryota</taxon>
        <taxon>Viridiplantae</taxon>
        <taxon>Streptophyta</taxon>
        <taxon>Embryophyta</taxon>
        <taxon>Tracheophyta</taxon>
        <taxon>Spermatophyta</taxon>
        <taxon>Magnoliopsida</taxon>
        <taxon>eudicotyledons</taxon>
        <taxon>Gunneridae</taxon>
        <taxon>Pentapetalae</taxon>
        <taxon>asterids</taxon>
        <taxon>campanulids</taxon>
        <taxon>Asterales</taxon>
        <taxon>Asteraceae</taxon>
        <taxon>Asteroideae</taxon>
        <taxon>Anthemideae</taxon>
        <taxon>Anthemidinae</taxon>
        <taxon>Tanacetum</taxon>
    </lineage>
</organism>
<proteinExistence type="predicted"/>
<comment type="caution">
    <text evidence="1">The sequence shown here is derived from an EMBL/GenBank/DDBJ whole genome shotgun (WGS) entry which is preliminary data.</text>
</comment>
<reference evidence="1" key="1">
    <citation type="journal article" date="2022" name="Int. J. Mol. Sci.">
        <title>Draft Genome of Tanacetum Coccineum: Genomic Comparison of Closely Related Tanacetum-Family Plants.</title>
        <authorList>
            <person name="Yamashiro T."/>
            <person name="Shiraishi A."/>
            <person name="Nakayama K."/>
            <person name="Satake H."/>
        </authorList>
    </citation>
    <scope>NUCLEOTIDE SEQUENCE</scope>
</reference>
<dbReference type="Proteomes" id="UP001151760">
    <property type="component" value="Unassembled WGS sequence"/>
</dbReference>
<dbReference type="EMBL" id="BQNB010018087">
    <property type="protein sequence ID" value="GJT70539.1"/>
    <property type="molecule type" value="Genomic_DNA"/>
</dbReference>
<evidence type="ECO:0000313" key="2">
    <source>
        <dbReference type="Proteomes" id="UP001151760"/>
    </source>
</evidence>
<gene>
    <name evidence="1" type="ORF">Tco_1029825</name>
</gene>
<name>A0ABQ5G4M7_9ASTR</name>
<protein>
    <submittedName>
        <fullName evidence="1">Uncharacterized protein</fullName>
    </submittedName>
</protein>